<organism evidence="1 2">
    <name type="scientific">Candidatus Shapirobacteria bacterium GW2011_GWE1_38_10</name>
    <dbReference type="NCBI Taxonomy" id="1618488"/>
    <lineage>
        <taxon>Bacteria</taxon>
        <taxon>Candidatus Shapironibacteriota</taxon>
    </lineage>
</organism>
<sequence>MTKEKIILIIVLLTAFLLRIYNHTYPPLLWDEAALGYNAYSILQTGRYLWSLNPLAITNRVSMFI</sequence>
<accession>A0A0G0LDP7</accession>
<reference evidence="1 2" key="1">
    <citation type="journal article" date="2015" name="Nature">
        <title>rRNA introns, odd ribosomes, and small enigmatic genomes across a large radiation of phyla.</title>
        <authorList>
            <person name="Brown C.T."/>
            <person name="Hug L.A."/>
            <person name="Thomas B.C."/>
            <person name="Sharon I."/>
            <person name="Castelle C.J."/>
            <person name="Singh A."/>
            <person name="Wilkins M.J."/>
            <person name="Williams K.H."/>
            <person name="Banfield J.F."/>
        </authorList>
    </citation>
    <scope>NUCLEOTIDE SEQUENCE [LARGE SCALE GENOMIC DNA]</scope>
</reference>
<dbReference type="AlphaFoldDB" id="A0A0G0LDP7"/>
<gene>
    <name evidence="1" type="ORF">US68_C0002G0043</name>
</gene>
<dbReference type="EMBL" id="LBTX01000002">
    <property type="protein sequence ID" value="KKQ50766.1"/>
    <property type="molecule type" value="Genomic_DNA"/>
</dbReference>
<dbReference type="Proteomes" id="UP000034231">
    <property type="component" value="Unassembled WGS sequence"/>
</dbReference>
<name>A0A0G0LDP7_9BACT</name>
<comment type="caution">
    <text evidence="1">The sequence shown here is derived from an EMBL/GenBank/DDBJ whole genome shotgun (WGS) entry which is preliminary data.</text>
</comment>
<protein>
    <recommendedName>
        <fullName evidence="3">Glycosyltransferase RgtA/B/C/D-like domain-containing protein</fullName>
    </recommendedName>
</protein>
<evidence type="ECO:0000313" key="2">
    <source>
        <dbReference type="Proteomes" id="UP000034231"/>
    </source>
</evidence>
<proteinExistence type="predicted"/>
<evidence type="ECO:0008006" key="3">
    <source>
        <dbReference type="Google" id="ProtNLM"/>
    </source>
</evidence>
<evidence type="ECO:0000313" key="1">
    <source>
        <dbReference type="EMBL" id="KKQ50766.1"/>
    </source>
</evidence>